<dbReference type="SUPFAM" id="SSF140990">
    <property type="entry name" value="FtsH protease domain-like"/>
    <property type="match status" value="1"/>
</dbReference>
<dbReference type="Proteomes" id="UP000601789">
    <property type="component" value="Unassembled WGS sequence"/>
</dbReference>
<evidence type="ECO:0000256" key="1">
    <source>
        <dbReference type="SAM" id="MobiDB-lite"/>
    </source>
</evidence>
<proteinExistence type="predicted"/>
<dbReference type="InterPro" id="IPR037219">
    <property type="entry name" value="Peptidase_M41-like"/>
</dbReference>
<gene>
    <name evidence="2" type="ORF">IOD40_09040</name>
</gene>
<feature type="region of interest" description="Disordered" evidence="1">
    <location>
        <begin position="1"/>
        <end position="20"/>
    </location>
</feature>
<name>A0ABS0SBW9_9HYPH</name>
<keyword evidence="3" id="KW-1185">Reference proteome</keyword>
<organism evidence="2 3">
    <name type="scientific">Aquamicrobium zhengzhouense</name>
    <dbReference type="NCBI Taxonomy" id="2781738"/>
    <lineage>
        <taxon>Bacteria</taxon>
        <taxon>Pseudomonadati</taxon>
        <taxon>Pseudomonadota</taxon>
        <taxon>Alphaproteobacteria</taxon>
        <taxon>Hyphomicrobiales</taxon>
        <taxon>Phyllobacteriaceae</taxon>
        <taxon>Aquamicrobium</taxon>
    </lineage>
</organism>
<dbReference type="Gene3D" id="1.20.58.760">
    <property type="entry name" value="Peptidase M41"/>
    <property type="match status" value="1"/>
</dbReference>
<evidence type="ECO:0000313" key="2">
    <source>
        <dbReference type="EMBL" id="MBI1620804.1"/>
    </source>
</evidence>
<evidence type="ECO:0008006" key="4">
    <source>
        <dbReference type="Google" id="ProtNLM"/>
    </source>
</evidence>
<accession>A0ABS0SBW9</accession>
<protein>
    <recommendedName>
        <fullName evidence="4">Peptidase M41 domain-containing protein</fullName>
    </recommendedName>
</protein>
<sequence length="191" mass="21050">MSAKFGREPLPVIEELDEPPPDERTAWHEAGHAVIGHALGFAIDMVTVREPARVVYSPSYNASALHEIARSHAGSVGEMARLRCWSSGWPEDADEYLERVHAFQFGGCDGCQQAFAAWAAVGINSPIEEARKILREGQALALRLGQSRPVWLAIRALAAELMREHTLSGKRAHSIAEPFVKFGEFKNVEAH</sequence>
<comment type="caution">
    <text evidence="2">The sequence shown here is derived from an EMBL/GenBank/DDBJ whole genome shotgun (WGS) entry which is preliminary data.</text>
</comment>
<dbReference type="EMBL" id="JADGMQ010000004">
    <property type="protein sequence ID" value="MBI1620804.1"/>
    <property type="molecule type" value="Genomic_DNA"/>
</dbReference>
<reference evidence="2 3" key="1">
    <citation type="submission" date="2020-10" db="EMBL/GenBank/DDBJ databases">
        <title>Aquamicrobium zhengzhouensis sp. nov., a exopolysaccharide producing bacterium isolated from farmland soil.</title>
        <authorList>
            <person name="Wang X."/>
        </authorList>
    </citation>
    <scope>NUCLEOTIDE SEQUENCE [LARGE SCALE GENOMIC DNA]</scope>
    <source>
        <strain evidence="3">cd-1</strain>
    </source>
</reference>
<dbReference type="RefSeq" id="WP_198476194.1">
    <property type="nucleotide sequence ID" value="NZ_JADGMQ010000004.1"/>
</dbReference>
<evidence type="ECO:0000313" key="3">
    <source>
        <dbReference type="Proteomes" id="UP000601789"/>
    </source>
</evidence>